<dbReference type="PANTHER" id="PTHR23527:SF1">
    <property type="entry name" value="BLL3282 PROTEIN"/>
    <property type="match status" value="1"/>
</dbReference>
<dbReference type="GO" id="GO:0022857">
    <property type="term" value="F:transmembrane transporter activity"/>
    <property type="evidence" value="ECO:0007669"/>
    <property type="project" value="InterPro"/>
</dbReference>
<proteinExistence type="predicted"/>
<feature type="transmembrane region" description="Helical" evidence="4">
    <location>
        <begin position="323"/>
        <end position="343"/>
    </location>
</feature>
<feature type="domain" description="Major facilitator superfamily (MFS) profile" evidence="5">
    <location>
        <begin position="22"/>
        <end position="411"/>
    </location>
</feature>
<dbReference type="EMBL" id="PQFZ01000021">
    <property type="protein sequence ID" value="POR46938.1"/>
    <property type="molecule type" value="Genomic_DNA"/>
</dbReference>
<name>A0A2S4LX22_9HYPH</name>
<feature type="transmembrane region" description="Helical" evidence="4">
    <location>
        <begin position="171"/>
        <end position="191"/>
    </location>
</feature>
<evidence type="ECO:0000313" key="6">
    <source>
        <dbReference type="EMBL" id="POR46938.1"/>
    </source>
</evidence>
<dbReference type="Pfam" id="PF07690">
    <property type="entry name" value="MFS_1"/>
    <property type="match status" value="1"/>
</dbReference>
<dbReference type="Gene3D" id="1.20.1250.20">
    <property type="entry name" value="MFS general substrate transporter like domains"/>
    <property type="match status" value="2"/>
</dbReference>
<dbReference type="InterPro" id="IPR052952">
    <property type="entry name" value="MFS-Transporter"/>
</dbReference>
<accession>A0A2S4LX22</accession>
<evidence type="ECO:0000256" key="2">
    <source>
        <dbReference type="ARBA" id="ARBA00022989"/>
    </source>
</evidence>
<evidence type="ECO:0000259" key="5">
    <source>
        <dbReference type="PROSITE" id="PS50850"/>
    </source>
</evidence>
<dbReference type="PANTHER" id="PTHR23527">
    <property type="entry name" value="BLL3282 PROTEIN"/>
    <property type="match status" value="1"/>
</dbReference>
<feature type="transmembrane region" description="Helical" evidence="4">
    <location>
        <begin position="364"/>
        <end position="385"/>
    </location>
</feature>
<dbReference type="Proteomes" id="UP000236919">
    <property type="component" value="Unassembled WGS sequence"/>
</dbReference>
<dbReference type="AlphaFoldDB" id="A0A2S4LX22"/>
<organism evidence="6 7">
    <name type="scientific">Bosea psychrotolerans</name>
    <dbReference type="NCBI Taxonomy" id="1871628"/>
    <lineage>
        <taxon>Bacteria</taxon>
        <taxon>Pseudomonadati</taxon>
        <taxon>Pseudomonadota</taxon>
        <taxon>Alphaproteobacteria</taxon>
        <taxon>Hyphomicrobiales</taxon>
        <taxon>Boseaceae</taxon>
        <taxon>Bosea</taxon>
    </lineage>
</organism>
<dbReference type="RefSeq" id="WP_103720792.1">
    <property type="nucleotide sequence ID" value="NZ_PQFZ01000021.1"/>
</dbReference>
<dbReference type="InterPro" id="IPR036259">
    <property type="entry name" value="MFS_trans_sf"/>
</dbReference>
<dbReference type="PROSITE" id="PS50850">
    <property type="entry name" value="MFS"/>
    <property type="match status" value="1"/>
</dbReference>
<keyword evidence="1 4" id="KW-0812">Transmembrane</keyword>
<evidence type="ECO:0000313" key="7">
    <source>
        <dbReference type="Proteomes" id="UP000236919"/>
    </source>
</evidence>
<evidence type="ECO:0000256" key="4">
    <source>
        <dbReference type="SAM" id="Phobius"/>
    </source>
</evidence>
<evidence type="ECO:0000256" key="1">
    <source>
        <dbReference type="ARBA" id="ARBA00022692"/>
    </source>
</evidence>
<feature type="transmembrane region" description="Helical" evidence="4">
    <location>
        <begin position="298"/>
        <end position="317"/>
    </location>
</feature>
<keyword evidence="2 4" id="KW-1133">Transmembrane helix</keyword>
<comment type="caution">
    <text evidence="6">The sequence shown here is derived from an EMBL/GenBank/DDBJ whole genome shotgun (WGS) entry which is preliminary data.</text>
</comment>
<feature type="transmembrane region" description="Helical" evidence="4">
    <location>
        <begin position="232"/>
        <end position="253"/>
    </location>
</feature>
<sequence>MSSDEVQPAAESSDAPPQWISALVTMTAVQAATAFLTRIPPTLAPAFTAERGWSDAIIGYLASLGTLGSIIFLTLGAPMLRRLGSVRALQCGLGLGVIGLLLLLPPFWPAAGAASLLIGLGYGPSSPAGNDVLHRTAPVRHRAMIFSIKQAGVPAGGIVAGLILPPVVEAYGWRASLLVSGILVMLVLLAVQPMRERLDAGRTRDQAVTVRAFLSPANIRAPLAALTSSASIVRLAMAGACLALGQGIWFAYLMTFSVSAMGHDLRAAGIAFAIMQASSVAGRMLLGWLADRLGSPRQLLGLMGLASGLTSLAMAFAGPEWSYGLFCVLAAVAGVTVSSWNGVQLSEVARACPGHLVREASAGATLIIFLGYVVGPSLFAVLLMLTHRFDIGFLLCALFGVICFAIMPRRASTAPGGED</sequence>
<gene>
    <name evidence="6" type="ORF">CYD53_12122</name>
</gene>
<keyword evidence="3 4" id="KW-0472">Membrane</keyword>
<feature type="transmembrane region" description="Helical" evidence="4">
    <location>
        <begin position="57"/>
        <end position="76"/>
    </location>
</feature>
<dbReference type="OrthoDB" id="7488909at2"/>
<feature type="transmembrane region" description="Helical" evidence="4">
    <location>
        <begin position="391"/>
        <end position="407"/>
    </location>
</feature>
<keyword evidence="7" id="KW-1185">Reference proteome</keyword>
<dbReference type="InterPro" id="IPR020846">
    <property type="entry name" value="MFS_dom"/>
</dbReference>
<evidence type="ECO:0000256" key="3">
    <source>
        <dbReference type="ARBA" id="ARBA00023136"/>
    </source>
</evidence>
<dbReference type="InterPro" id="IPR011701">
    <property type="entry name" value="MFS"/>
</dbReference>
<dbReference type="SUPFAM" id="SSF103473">
    <property type="entry name" value="MFS general substrate transporter"/>
    <property type="match status" value="1"/>
</dbReference>
<feature type="transmembrane region" description="Helical" evidence="4">
    <location>
        <begin position="265"/>
        <end position="286"/>
    </location>
</feature>
<protein>
    <submittedName>
        <fullName evidence="6">Sugar phosphate permease</fullName>
    </submittedName>
</protein>
<reference evidence="6 7" key="1">
    <citation type="submission" date="2018-01" db="EMBL/GenBank/DDBJ databases">
        <title>Genomic Encyclopedia of Type Strains, Phase III (KMG-III): the genomes of soil and plant-associated and newly described type strains.</title>
        <authorList>
            <person name="Whitman W."/>
        </authorList>
    </citation>
    <scope>NUCLEOTIDE SEQUENCE [LARGE SCALE GENOMIC DNA]</scope>
    <source>
        <strain evidence="6 7">1131</strain>
    </source>
</reference>